<comment type="similarity">
    <text evidence="2">Belongs to the CpsC/CapA family.</text>
</comment>
<dbReference type="AlphaFoldDB" id="A0A3Q8X9H4"/>
<evidence type="ECO:0000256" key="5">
    <source>
        <dbReference type="ARBA" id="ARBA00022989"/>
    </source>
</evidence>
<evidence type="ECO:0000256" key="1">
    <source>
        <dbReference type="ARBA" id="ARBA00004651"/>
    </source>
</evidence>
<keyword evidence="6 8" id="KW-0472">Membrane</keyword>
<dbReference type="PANTHER" id="PTHR32309">
    <property type="entry name" value="TYROSINE-PROTEIN KINASE"/>
    <property type="match status" value="1"/>
</dbReference>
<dbReference type="RefSeq" id="WP_126020016.1">
    <property type="nucleotide sequence ID" value="NZ_CP034437.1"/>
</dbReference>
<comment type="subcellular location">
    <subcellularLocation>
        <location evidence="1">Cell membrane</location>
        <topology evidence="1">Multi-pass membrane protein</topology>
    </subcellularLocation>
</comment>
<protein>
    <submittedName>
        <fullName evidence="10">Lipopolysaccharide biosynthesis protein</fullName>
    </submittedName>
</protein>
<evidence type="ECO:0000313" key="11">
    <source>
        <dbReference type="Proteomes" id="UP000272528"/>
    </source>
</evidence>
<proteinExistence type="inferred from homology"/>
<dbReference type="InterPro" id="IPR050445">
    <property type="entry name" value="Bact_polysacc_biosynth/exp"/>
</dbReference>
<dbReference type="OrthoDB" id="2360475at2"/>
<keyword evidence="4 8" id="KW-0812">Transmembrane</keyword>
<gene>
    <name evidence="10" type="ORF">EJC50_02065</name>
</gene>
<dbReference type="EMBL" id="CP034437">
    <property type="protein sequence ID" value="AZN43472.1"/>
    <property type="molecule type" value="Genomic_DNA"/>
</dbReference>
<evidence type="ECO:0000259" key="9">
    <source>
        <dbReference type="Pfam" id="PF02706"/>
    </source>
</evidence>
<evidence type="ECO:0000256" key="2">
    <source>
        <dbReference type="ARBA" id="ARBA00006683"/>
    </source>
</evidence>
<feature type="transmembrane region" description="Helical" evidence="8">
    <location>
        <begin position="179"/>
        <end position="199"/>
    </location>
</feature>
<dbReference type="GO" id="GO:0005886">
    <property type="term" value="C:plasma membrane"/>
    <property type="evidence" value="ECO:0007669"/>
    <property type="project" value="UniProtKB-SubCell"/>
</dbReference>
<keyword evidence="11" id="KW-1185">Reference proteome</keyword>
<dbReference type="GO" id="GO:0004713">
    <property type="term" value="F:protein tyrosine kinase activity"/>
    <property type="evidence" value="ECO:0007669"/>
    <property type="project" value="TreeGrafter"/>
</dbReference>
<dbReference type="Pfam" id="PF02706">
    <property type="entry name" value="Wzz"/>
    <property type="match status" value="1"/>
</dbReference>
<dbReference type="KEGG" id="palb:EJC50_02065"/>
<organism evidence="10 11">
    <name type="scientific">Paenibacillus albus</name>
    <dbReference type="NCBI Taxonomy" id="2495582"/>
    <lineage>
        <taxon>Bacteria</taxon>
        <taxon>Bacillati</taxon>
        <taxon>Bacillota</taxon>
        <taxon>Bacilli</taxon>
        <taxon>Bacillales</taxon>
        <taxon>Paenibacillaceae</taxon>
        <taxon>Paenibacillus</taxon>
    </lineage>
</organism>
<feature type="compositionally biased region" description="Basic and acidic residues" evidence="7">
    <location>
        <begin position="244"/>
        <end position="255"/>
    </location>
</feature>
<name>A0A3Q8X9H4_9BACL</name>
<dbReference type="Proteomes" id="UP000272528">
    <property type="component" value="Chromosome"/>
</dbReference>
<dbReference type="PANTHER" id="PTHR32309:SF13">
    <property type="entry name" value="FERRIC ENTEROBACTIN TRANSPORT PROTEIN FEPE"/>
    <property type="match status" value="1"/>
</dbReference>
<evidence type="ECO:0000256" key="8">
    <source>
        <dbReference type="SAM" id="Phobius"/>
    </source>
</evidence>
<evidence type="ECO:0000256" key="4">
    <source>
        <dbReference type="ARBA" id="ARBA00022692"/>
    </source>
</evidence>
<feature type="transmembrane region" description="Helical" evidence="8">
    <location>
        <begin position="17"/>
        <end position="38"/>
    </location>
</feature>
<accession>A0A3Q8X9H4</accession>
<evidence type="ECO:0000256" key="3">
    <source>
        <dbReference type="ARBA" id="ARBA00022475"/>
    </source>
</evidence>
<keyword evidence="5 8" id="KW-1133">Transmembrane helix</keyword>
<dbReference type="InterPro" id="IPR003856">
    <property type="entry name" value="LPS_length_determ_N"/>
</dbReference>
<sequence>MELELRDYIQIIMKRKWMIVAIVLVCSVAAGLYSYFMIQPTYEATTKIVVNRTATDSSVDDSNLINEVNANLRLIDTYKEVIKTPAIMEVVAKQHPEFNLSALDLIKKVKVSSVNNTQVMTLNVQDLSYEKAAQIVNAISVAFKEQIPNIFNVKNVTILNLADLQPLKDPAPVNKKVKLNVMLALVVSLIAAVGIAFLLDYMDDTIKTESDVRRILELPTLGQIARMDGQDDDRKQASMSGKVKAGEVKHVQVGE</sequence>
<keyword evidence="3" id="KW-1003">Cell membrane</keyword>
<reference evidence="11" key="1">
    <citation type="submission" date="2018-12" db="EMBL/GenBank/DDBJ databases">
        <title>Genome sequence of Peanibacillus sp.</title>
        <authorList>
            <person name="Subramani G."/>
            <person name="Srinivasan S."/>
            <person name="Kim M.K."/>
        </authorList>
    </citation>
    <scope>NUCLEOTIDE SEQUENCE [LARGE SCALE GENOMIC DNA]</scope>
    <source>
        <strain evidence="11">18JY67-1</strain>
    </source>
</reference>
<evidence type="ECO:0000256" key="7">
    <source>
        <dbReference type="SAM" id="MobiDB-lite"/>
    </source>
</evidence>
<feature type="domain" description="Polysaccharide chain length determinant N-terminal" evidence="9">
    <location>
        <begin position="2"/>
        <end position="94"/>
    </location>
</feature>
<evidence type="ECO:0000256" key="6">
    <source>
        <dbReference type="ARBA" id="ARBA00023136"/>
    </source>
</evidence>
<evidence type="ECO:0000313" key="10">
    <source>
        <dbReference type="EMBL" id="AZN43472.1"/>
    </source>
</evidence>
<feature type="region of interest" description="Disordered" evidence="7">
    <location>
        <begin position="229"/>
        <end position="255"/>
    </location>
</feature>